<dbReference type="Pfam" id="PF00884">
    <property type="entry name" value="Sulfatase"/>
    <property type="match status" value="1"/>
</dbReference>
<keyword evidence="6" id="KW-0106">Calcium</keyword>
<comment type="cofactor">
    <cofactor evidence="1">
        <name>Ca(2+)</name>
        <dbReference type="ChEBI" id="CHEBI:29108"/>
    </cofactor>
</comment>
<reference evidence="10 11" key="1">
    <citation type="submission" date="2019-03" db="EMBL/GenBank/DDBJ databases">
        <title>Deep-cultivation of Planctomycetes and their phenomic and genomic characterization uncovers novel biology.</title>
        <authorList>
            <person name="Wiegand S."/>
            <person name="Jogler M."/>
            <person name="Boedeker C."/>
            <person name="Pinto D."/>
            <person name="Vollmers J."/>
            <person name="Rivas-Marin E."/>
            <person name="Kohn T."/>
            <person name="Peeters S.H."/>
            <person name="Heuer A."/>
            <person name="Rast P."/>
            <person name="Oberbeckmann S."/>
            <person name="Bunk B."/>
            <person name="Jeske O."/>
            <person name="Meyerdierks A."/>
            <person name="Storesund J.E."/>
            <person name="Kallscheuer N."/>
            <person name="Luecker S."/>
            <person name="Lage O.M."/>
            <person name="Pohl T."/>
            <person name="Merkel B.J."/>
            <person name="Hornburger P."/>
            <person name="Mueller R.-W."/>
            <person name="Bruemmer F."/>
            <person name="Labrenz M."/>
            <person name="Spormann A.M."/>
            <person name="Op den Camp H."/>
            <person name="Overmann J."/>
            <person name="Amann R."/>
            <person name="Jetten M.S.M."/>
            <person name="Mascher T."/>
            <person name="Medema M.H."/>
            <person name="Devos D.P."/>
            <person name="Kaster A.-K."/>
            <person name="Ovreas L."/>
            <person name="Rohde M."/>
            <person name="Galperin M.Y."/>
            <person name="Jogler C."/>
        </authorList>
    </citation>
    <scope>NUCLEOTIDE SEQUENCE [LARGE SCALE GENOMIC DNA]</scope>
    <source>
        <strain evidence="10 11">Enr13</strain>
    </source>
</reference>
<comment type="similarity">
    <text evidence="2">Belongs to the sulfatase family.</text>
</comment>
<evidence type="ECO:0000256" key="2">
    <source>
        <dbReference type="ARBA" id="ARBA00008779"/>
    </source>
</evidence>
<dbReference type="InterPro" id="IPR000917">
    <property type="entry name" value="Sulfatase_N"/>
</dbReference>
<evidence type="ECO:0000313" key="11">
    <source>
        <dbReference type="Proteomes" id="UP000319004"/>
    </source>
</evidence>
<dbReference type="InterPro" id="IPR035874">
    <property type="entry name" value="IDS"/>
</dbReference>
<dbReference type="GO" id="GO:0046872">
    <property type="term" value="F:metal ion binding"/>
    <property type="evidence" value="ECO:0007669"/>
    <property type="project" value="UniProtKB-KW"/>
</dbReference>
<dbReference type="Proteomes" id="UP000319004">
    <property type="component" value="Chromosome"/>
</dbReference>
<evidence type="ECO:0000256" key="3">
    <source>
        <dbReference type="ARBA" id="ARBA00022723"/>
    </source>
</evidence>
<dbReference type="InterPro" id="IPR048958">
    <property type="entry name" value="Polysacc_lyase_14"/>
</dbReference>
<keyword evidence="11" id="KW-1185">Reference proteome</keyword>
<dbReference type="PANTHER" id="PTHR45953">
    <property type="entry name" value="IDURONATE 2-SULFATASE"/>
    <property type="match status" value="1"/>
</dbReference>
<dbReference type="InterPro" id="IPR017850">
    <property type="entry name" value="Alkaline_phosphatase_core_sf"/>
</dbReference>
<dbReference type="EC" id="3.1.6.1" evidence="10"/>
<dbReference type="SUPFAM" id="SSF53649">
    <property type="entry name" value="Alkaline phosphatase-like"/>
    <property type="match status" value="1"/>
</dbReference>
<evidence type="ECO:0000259" key="8">
    <source>
        <dbReference type="Pfam" id="PF00884"/>
    </source>
</evidence>
<gene>
    <name evidence="10" type="ORF">Enr13x_04070</name>
</gene>
<evidence type="ECO:0000313" key="10">
    <source>
        <dbReference type="EMBL" id="QDV40601.1"/>
    </source>
</evidence>
<evidence type="ECO:0000256" key="1">
    <source>
        <dbReference type="ARBA" id="ARBA00001913"/>
    </source>
</evidence>
<proteinExistence type="inferred from homology"/>
<accession>A0A518HIC0</accession>
<sequence>MDNPFGAVRRISARLLLGVVAIAIALPGTLNAQPNGSRPNVLLIAIDDMNDWPGFMQRYPDAITPNMDQLAQRGVVFDNAHCAYPLCGPSRASIFTGMSIPTLGGYRGQFKDSEVEELAVEKGSMLLHGYFKKHGYKTMAVGKLLHRHVPKGSVDLSGGRGDWNRLPDGKRHWKSQKTMTDWGPYPGDDTEMSDYKAASWATERLDELHEEPFLLMVGFLRPHVPWHVPQEWFDLYPDPDKITLPPYLKNDLADVPDAARETINDGYPRTEWAKEEGNWKEILHSYLACLSFVDAQVGRVLTALDESPYKDNTIIVLWSDHGYHLGEKNTFQKHTTWERSSRTPLIISGPEIQAGRSSRVVSLLDLYPTLLDMCGLPENSKCEGRSLQSLLEDPQTPWPYPAIIHCRRGHAAVQTETHRYIRYEDGTEELYDHTKDPNEWTNLADMPEQSTIKDQLGKHLEQAGQAANDSKPRSKSLLRVDFDGDSDDEFAKKLLKNEHNELAKGKGPDGSDTLRTEYVGYDRGSERVVVRLPLGKAVEQATLSYDVCFEEGFQWVRSGKLHGLGPARPITGGRPRKPDGWSARMLFKSRGRCATYLYEQSVEKTFGVGKTSKRPVFTPGKWHHVSMQVSVNTPGKEDGFVRFSVDGEPAVESRSIEFRGANEANTLIELFLFSTFHGGSSPSFAPKDQSGNYVTVHAMFDNFEVIEGIE</sequence>
<dbReference type="RefSeq" id="WP_145384455.1">
    <property type="nucleotide sequence ID" value="NZ_CP037423.1"/>
</dbReference>
<feature type="domain" description="Polysaccharide lyase 14" evidence="9">
    <location>
        <begin position="536"/>
        <end position="692"/>
    </location>
</feature>
<dbReference type="Gene3D" id="2.60.120.200">
    <property type="match status" value="1"/>
</dbReference>
<dbReference type="GO" id="GO:0004065">
    <property type="term" value="F:arylsulfatase activity"/>
    <property type="evidence" value="ECO:0007669"/>
    <property type="project" value="UniProtKB-EC"/>
</dbReference>
<dbReference type="OrthoDB" id="236884at2"/>
<dbReference type="InterPro" id="IPR024607">
    <property type="entry name" value="Sulfatase_CS"/>
</dbReference>
<dbReference type="PANTHER" id="PTHR45953:SF1">
    <property type="entry name" value="IDURONATE 2-SULFATASE"/>
    <property type="match status" value="1"/>
</dbReference>
<keyword evidence="4" id="KW-0732">Signal</keyword>
<evidence type="ECO:0000256" key="7">
    <source>
        <dbReference type="SAM" id="MobiDB-lite"/>
    </source>
</evidence>
<dbReference type="PROSITE" id="PS00523">
    <property type="entry name" value="SULFATASE_1"/>
    <property type="match status" value="1"/>
</dbReference>
<evidence type="ECO:0000256" key="5">
    <source>
        <dbReference type="ARBA" id="ARBA00022801"/>
    </source>
</evidence>
<protein>
    <submittedName>
        <fullName evidence="10">Arylsulfatase</fullName>
        <ecNumber evidence="10">3.1.6.1</ecNumber>
    </submittedName>
</protein>
<dbReference type="EMBL" id="CP037423">
    <property type="protein sequence ID" value="QDV40601.1"/>
    <property type="molecule type" value="Genomic_DNA"/>
</dbReference>
<keyword evidence="5 10" id="KW-0378">Hydrolase</keyword>
<dbReference type="Pfam" id="PF21294">
    <property type="entry name" value="Polysacc_lyase_14"/>
    <property type="match status" value="1"/>
</dbReference>
<feature type="region of interest" description="Disordered" evidence="7">
    <location>
        <begin position="167"/>
        <end position="186"/>
    </location>
</feature>
<dbReference type="Gene3D" id="3.40.720.10">
    <property type="entry name" value="Alkaline Phosphatase, subunit A"/>
    <property type="match status" value="1"/>
</dbReference>
<dbReference type="AlphaFoldDB" id="A0A518HIC0"/>
<keyword evidence="3" id="KW-0479">Metal-binding</keyword>
<evidence type="ECO:0000259" key="9">
    <source>
        <dbReference type="Pfam" id="PF21294"/>
    </source>
</evidence>
<evidence type="ECO:0000256" key="4">
    <source>
        <dbReference type="ARBA" id="ARBA00022729"/>
    </source>
</evidence>
<dbReference type="GO" id="GO:0004423">
    <property type="term" value="F:iduronate-2-sulfatase activity"/>
    <property type="evidence" value="ECO:0007669"/>
    <property type="project" value="InterPro"/>
</dbReference>
<evidence type="ECO:0000256" key="6">
    <source>
        <dbReference type="ARBA" id="ARBA00022837"/>
    </source>
</evidence>
<dbReference type="KEGG" id="snep:Enr13x_04070"/>
<dbReference type="GO" id="GO:0005737">
    <property type="term" value="C:cytoplasm"/>
    <property type="evidence" value="ECO:0007669"/>
    <property type="project" value="TreeGrafter"/>
</dbReference>
<feature type="domain" description="Sulfatase N-terminal" evidence="8">
    <location>
        <begin position="39"/>
        <end position="375"/>
    </location>
</feature>
<name>A0A518HIC0_9BACT</name>
<organism evidence="10 11">
    <name type="scientific">Stieleria neptunia</name>
    <dbReference type="NCBI Taxonomy" id="2527979"/>
    <lineage>
        <taxon>Bacteria</taxon>
        <taxon>Pseudomonadati</taxon>
        <taxon>Planctomycetota</taxon>
        <taxon>Planctomycetia</taxon>
        <taxon>Pirellulales</taxon>
        <taxon>Pirellulaceae</taxon>
        <taxon>Stieleria</taxon>
    </lineage>
</organism>
<dbReference type="CDD" id="cd16030">
    <property type="entry name" value="iduronate-2-sulfatase"/>
    <property type="match status" value="1"/>
</dbReference>